<accession>A0A913XX38</accession>
<feature type="coiled-coil region" evidence="1">
    <location>
        <begin position="19"/>
        <end position="60"/>
    </location>
</feature>
<reference evidence="2" key="1">
    <citation type="submission" date="2022-11" db="UniProtKB">
        <authorList>
            <consortium name="EnsemblMetazoa"/>
        </authorList>
    </citation>
    <scope>IDENTIFICATION</scope>
</reference>
<dbReference type="AlphaFoldDB" id="A0A913XX38"/>
<evidence type="ECO:0000313" key="3">
    <source>
        <dbReference type="Proteomes" id="UP000887567"/>
    </source>
</evidence>
<evidence type="ECO:0000313" key="2">
    <source>
        <dbReference type="EnsemblMetazoa" id="XP_020911181.2"/>
    </source>
</evidence>
<dbReference type="EnsemblMetazoa" id="XM_021055522.2">
    <property type="protein sequence ID" value="XP_020911181.2"/>
    <property type="gene ID" value="LOC110248949"/>
</dbReference>
<dbReference type="Proteomes" id="UP000887567">
    <property type="component" value="Unplaced"/>
</dbReference>
<dbReference type="KEGG" id="epa:110248949"/>
<keyword evidence="1" id="KW-0175">Coiled coil</keyword>
<keyword evidence="3" id="KW-1185">Reference proteome</keyword>
<sequence>MKELEKNKKAKIQENSGVIDMLNKQLGVAKEERKKYQDQNGHLRNELERLTSQHEQMMKEYDVFFNSFKGKLEENKMRNYSSTAEIESYKGKMDDLATHFAAAQEACLKKEVVIKDLERRLRTAEVQNNEELPVLKQQMEVYFNFF</sequence>
<name>A0A913XX38_EXADI</name>
<organism evidence="2 3">
    <name type="scientific">Exaiptasia diaphana</name>
    <name type="common">Tropical sea anemone</name>
    <name type="synonym">Aiptasia pulchella</name>
    <dbReference type="NCBI Taxonomy" id="2652724"/>
    <lineage>
        <taxon>Eukaryota</taxon>
        <taxon>Metazoa</taxon>
        <taxon>Cnidaria</taxon>
        <taxon>Anthozoa</taxon>
        <taxon>Hexacorallia</taxon>
        <taxon>Actiniaria</taxon>
        <taxon>Aiptasiidae</taxon>
        <taxon>Exaiptasia</taxon>
    </lineage>
</organism>
<proteinExistence type="predicted"/>
<protein>
    <submittedName>
        <fullName evidence="2">Uncharacterized protein</fullName>
    </submittedName>
</protein>
<dbReference type="Gene3D" id="1.20.5.990">
    <property type="entry name" value="Nemo cc2-lz domain - 1d5 darpin complex"/>
    <property type="match status" value="1"/>
</dbReference>
<dbReference type="GeneID" id="110248949"/>
<dbReference type="RefSeq" id="XP_020911181.2">
    <property type="nucleotide sequence ID" value="XM_021055522.2"/>
</dbReference>
<dbReference type="OrthoDB" id="5983103at2759"/>
<evidence type="ECO:0000256" key="1">
    <source>
        <dbReference type="SAM" id="Coils"/>
    </source>
</evidence>